<sequence length="106" mass="12171">MCLRGPCYIFEEFPSDDDSATSNNSDNDDEDYVENVSQGENTSSDDEEIDEIQYPSTSLAEVKGVKYTKKIDLLQNSRKHIPVKTEGRLYRRCSLCSTRKDVHRSR</sequence>
<keyword evidence="3" id="KW-1185">Reference proteome</keyword>
<dbReference type="EMBL" id="BMAV01008130">
    <property type="protein sequence ID" value="GFY51509.1"/>
    <property type="molecule type" value="Genomic_DNA"/>
</dbReference>
<comment type="caution">
    <text evidence="2">The sequence shown here is derived from an EMBL/GenBank/DDBJ whole genome shotgun (WGS) entry which is preliminary data.</text>
</comment>
<dbReference type="AlphaFoldDB" id="A0A8X6XFH2"/>
<evidence type="ECO:0000313" key="3">
    <source>
        <dbReference type="Proteomes" id="UP000886998"/>
    </source>
</evidence>
<feature type="region of interest" description="Disordered" evidence="1">
    <location>
        <begin position="14"/>
        <end position="49"/>
    </location>
</feature>
<organism evidence="2 3">
    <name type="scientific">Trichonephila inaurata madagascariensis</name>
    <dbReference type="NCBI Taxonomy" id="2747483"/>
    <lineage>
        <taxon>Eukaryota</taxon>
        <taxon>Metazoa</taxon>
        <taxon>Ecdysozoa</taxon>
        <taxon>Arthropoda</taxon>
        <taxon>Chelicerata</taxon>
        <taxon>Arachnida</taxon>
        <taxon>Araneae</taxon>
        <taxon>Araneomorphae</taxon>
        <taxon>Entelegynae</taxon>
        <taxon>Araneoidea</taxon>
        <taxon>Nephilidae</taxon>
        <taxon>Trichonephila</taxon>
        <taxon>Trichonephila inaurata</taxon>
    </lineage>
</organism>
<reference evidence="2" key="1">
    <citation type="submission" date="2020-08" db="EMBL/GenBank/DDBJ databases">
        <title>Multicomponent nature underlies the extraordinary mechanical properties of spider dragline silk.</title>
        <authorList>
            <person name="Kono N."/>
            <person name="Nakamura H."/>
            <person name="Mori M."/>
            <person name="Yoshida Y."/>
            <person name="Ohtoshi R."/>
            <person name="Malay A.D."/>
            <person name="Moran D.A.P."/>
            <person name="Tomita M."/>
            <person name="Numata K."/>
            <person name="Arakawa K."/>
        </authorList>
    </citation>
    <scope>NUCLEOTIDE SEQUENCE</scope>
</reference>
<protein>
    <submittedName>
        <fullName evidence="2">Uncharacterized protein</fullName>
    </submittedName>
</protein>
<proteinExistence type="predicted"/>
<evidence type="ECO:0000313" key="2">
    <source>
        <dbReference type="EMBL" id="GFY51509.1"/>
    </source>
</evidence>
<gene>
    <name evidence="2" type="ORF">TNIN_438011</name>
</gene>
<name>A0A8X6XFH2_9ARAC</name>
<dbReference type="Proteomes" id="UP000886998">
    <property type="component" value="Unassembled WGS sequence"/>
</dbReference>
<evidence type="ECO:0000256" key="1">
    <source>
        <dbReference type="SAM" id="MobiDB-lite"/>
    </source>
</evidence>
<accession>A0A8X6XFH2</accession>